<name>A0AA43PH39_9LACT</name>
<comment type="caution">
    <text evidence="1">The sequence shown here is derived from an EMBL/GenBank/DDBJ whole genome shotgun (WGS) entry which is preliminary data.</text>
</comment>
<accession>A0AA43PH39</accession>
<dbReference type="RefSeq" id="WP_240265563.1">
    <property type="nucleotide sequence ID" value="NZ_JARYTV010000002.1"/>
</dbReference>
<proteinExistence type="predicted"/>
<gene>
    <name evidence="1" type="ORF">QHR29_03030</name>
</gene>
<sequence>MSRQEENQKRREYSDRLRQHIASRLDLPECQELRLKIDCLCSRHYAPDSEEARQYIEKAKNYSVKRRLHFIRLYQKRYDELLYKGWEG</sequence>
<reference evidence="1" key="1">
    <citation type="submission" date="2023-04" db="EMBL/GenBank/DDBJ databases">
        <title>Genomic analysis of Lactococcus garvieae isolates.</title>
        <authorList>
            <person name="Zhanghang C."/>
        </authorList>
    </citation>
    <scope>NUCLEOTIDE SEQUENCE</scope>
    <source>
        <strain evidence="1">ZB-1</strain>
    </source>
</reference>
<dbReference type="AlphaFoldDB" id="A0AA43PH39"/>
<evidence type="ECO:0000313" key="1">
    <source>
        <dbReference type="EMBL" id="MDH7959440.1"/>
    </source>
</evidence>
<organism evidence="1 2">
    <name type="scientific">Lactococcus garvieae</name>
    <dbReference type="NCBI Taxonomy" id="1363"/>
    <lineage>
        <taxon>Bacteria</taxon>
        <taxon>Bacillati</taxon>
        <taxon>Bacillota</taxon>
        <taxon>Bacilli</taxon>
        <taxon>Lactobacillales</taxon>
        <taxon>Streptococcaceae</taxon>
        <taxon>Lactococcus</taxon>
    </lineage>
</organism>
<dbReference type="Proteomes" id="UP001157396">
    <property type="component" value="Unassembled WGS sequence"/>
</dbReference>
<dbReference type="EMBL" id="JARYTV010000002">
    <property type="protein sequence ID" value="MDH7959440.1"/>
    <property type="molecule type" value="Genomic_DNA"/>
</dbReference>
<protein>
    <submittedName>
        <fullName evidence="1">Uncharacterized protein</fullName>
    </submittedName>
</protein>
<evidence type="ECO:0000313" key="2">
    <source>
        <dbReference type="Proteomes" id="UP001157396"/>
    </source>
</evidence>